<dbReference type="GO" id="GO:0005524">
    <property type="term" value="F:ATP binding"/>
    <property type="evidence" value="ECO:0007669"/>
    <property type="project" value="UniProtKB-KW"/>
</dbReference>
<keyword evidence="3" id="KW-0067">ATP-binding</keyword>
<evidence type="ECO:0000256" key="4">
    <source>
        <dbReference type="SAM" id="MobiDB-lite"/>
    </source>
</evidence>
<evidence type="ECO:0000313" key="7">
    <source>
        <dbReference type="Proteomes" id="UP000032458"/>
    </source>
</evidence>
<keyword evidence="2" id="KW-0547">Nucleotide-binding</keyword>
<protein>
    <recommendedName>
        <fullName evidence="5">UspA domain-containing protein</fullName>
    </recommendedName>
</protein>
<dbReference type="PRINTS" id="PR01438">
    <property type="entry name" value="UNVRSLSTRESS"/>
</dbReference>
<evidence type="ECO:0000313" key="6">
    <source>
        <dbReference type="EMBL" id="KIZ16148.1"/>
    </source>
</evidence>
<dbReference type="PANTHER" id="PTHR46268">
    <property type="entry name" value="STRESS RESPONSE PROTEIN NHAX"/>
    <property type="match status" value="1"/>
</dbReference>
<keyword evidence="7" id="KW-1185">Reference proteome</keyword>
<evidence type="ECO:0000256" key="3">
    <source>
        <dbReference type="ARBA" id="ARBA00022840"/>
    </source>
</evidence>
<dbReference type="AlphaFoldDB" id="A0A0D7CIV4"/>
<dbReference type="InterPro" id="IPR006015">
    <property type="entry name" value="Universal_stress_UspA"/>
</dbReference>
<comment type="caution">
    <text evidence="6">The sequence shown here is derived from an EMBL/GenBank/DDBJ whole genome shotgun (WGS) entry which is preliminary data.</text>
</comment>
<dbReference type="Pfam" id="PF00582">
    <property type="entry name" value="Usp"/>
    <property type="match status" value="2"/>
</dbReference>
<dbReference type="InterPro" id="IPR006016">
    <property type="entry name" value="UspA"/>
</dbReference>
<comment type="similarity">
    <text evidence="1">Belongs to the universal stress protein A family.</text>
</comment>
<name>A0A0D7CIV4_9ACTN</name>
<gene>
    <name evidence="6" type="ORF">SNA_23365</name>
</gene>
<dbReference type="PATRIC" id="fig|1240678.4.peg.4975"/>
<accession>A0A0D7CIV4</accession>
<dbReference type="RefSeq" id="WP_044366349.1">
    <property type="nucleotide sequence ID" value="NZ_JRKI01000029.1"/>
</dbReference>
<dbReference type="PANTHER" id="PTHR46268:SF27">
    <property type="entry name" value="UNIVERSAL STRESS PROTEIN RV2623"/>
    <property type="match status" value="1"/>
</dbReference>
<dbReference type="InterPro" id="IPR014729">
    <property type="entry name" value="Rossmann-like_a/b/a_fold"/>
</dbReference>
<reference evidence="6 7" key="1">
    <citation type="submission" date="2014-09" db="EMBL/GenBank/DDBJ databases">
        <title>Draft genome sequence of Streptomyces natalensis ATCC 27448, producer of the antifungal pimaricin.</title>
        <authorList>
            <person name="Mendes M.V."/>
            <person name="Beites T."/>
            <person name="Pires S."/>
            <person name="Santos C.L."/>
            <person name="Moradas-Ferreira P."/>
        </authorList>
    </citation>
    <scope>NUCLEOTIDE SEQUENCE [LARGE SCALE GENOMIC DNA]</scope>
    <source>
        <strain evidence="6 7">ATCC 27448</strain>
    </source>
</reference>
<feature type="region of interest" description="Disordered" evidence="4">
    <location>
        <begin position="208"/>
        <end position="231"/>
    </location>
</feature>
<sequence length="311" mass="32131">MSRRPGGTDGTTAARPVVLGVVGVDGSESGFRAVDWAADEAALHALPLRLVYASRQERHEEPTPALHLGHPTAEPLPADDAVAAAAERAGLRHPDLDITTQVLGDDPTTVLLRESAYATAVVLGAARDRGALTGLLPGPAGSVGPAVAARAECPVIVVRGDRAALAATHERILLGVGATPQGTEAVHWAFHEAAARGCALEAVHVRHHEHRGPAGPDEALRHEAPPHEAPPHEALPHEALADEAAGHPTVRVRRATVEGAAHKVLVHRSAAADLLVLGAHRRVGHLGPRLGRVAHAALVHAACPVVVVPLG</sequence>
<feature type="compositionally biased region" description="Basic and acidic residues" evidence="4">
    <location>
        <begin position="218"/>
        <end position="231"/>
    </location>
</feature>
<evidence type="ECO:0000259" key="5">
    <source>
        <dbReference type="Pfam" id="PF00582"/>
    </source>
</evidence>
<organism evidence="6 7">
    <name type="scientific">Streptomyces natalensis ATCC 27448</name>
    <dbReference type="NCBI Taxonomy" id="1240678"/>
    <lineage>
        <taxon>Bacteria</taxon>
        <taxon>Bacillati</taxon>
        <taxon>Actinomycetota</taxon>
        <taxon>Actinomycetes</taxon>
        <taxon>Kitasatosporales</taxon>
        <taxon>Streptomycetaceae</taxon>
        <taxon>Streptomyces</taxon>
    </lineage>
</organism>
<evidence type="ECO:0000256" key="1">
    <source>
        <dbReference type="ARBA" id="ARBA00008791"/>
    </source>
</evidence>
<dbReference type="Proteomes" id="UP000032458">
    <property type="component" value="Unassembled WGS sequence"/>
</dbReference>
<dbReference type="Gene3D" id="3.40.50.620">
    <property type="entry name" value="HUPs"/>
    <property type="match status" value="2"/>
</dbReference>
<feature type="domain" description="UspA" evidence="5">
    <location>
        <begin position="21"/>
        <end position="159"/>
    </location>
</feature>
<dbReference type="EMBL" id="JRKI01000029">
    <property type="protein sequence ID" value="KIZ16148.1"/>
    <property type="molecule type" value="Genomic_DNA"/>
</dbReference>
<dbReference type="SUPFAM" id="SSF52402">
    <property type="entry name" value="Adenine nucleotide alpha hydrolases-like"/>
    <property type="match status" value="2"/>
</dbReference>
<evidence type="ECO:0000256" key="2">
    <source>
        <dbReference type="ARBA" id="ARBA00022741"/>
    </source>
</evidence>
<feature type="domain" description="UspA" evidence="5">
    <location>
        <begin position="170"/>
        <end position="309"/>
    </location>
</feature>
<proteinExistence type="inferred from homology"/>